<evidence type="ECO:0000256" key="8">
    <source>
        <dbReference type="ARBA" id="ARBA00023235"/>
    </source>
</evidence>
<keyword evidence="6 9" id="KW-0963">Cytoplasm</keyword>
<evidence type="ECO:0000256" key="9">
    <source>
        <dbReference type="HAMAP-Rule" id="MF_00147"/>
    </source>
</evidence>
<evidence type="ECO:0000256" key="2">
    <source>
        <dbReference type="ARBA" id="ARBA00007422"/>
    </source>
</evidence>
<dbReference type="InterPro" id="IPR035990">
    <property type="entry name" value="TIM_sf"/>
</dbReference>
<dbReference type="SUPFAM" id="SSF51351">
    <property type="entry name" value="Triosephosphate isomerase (TIM)"/>
    <property type="match status" value="1"/>
</dbReference>
<evidence type="ECO:0000256" key="6">
    <source>
        <dbReference type="ARBA" id="ARBA00022490"/>
    </source>
</evidence>
<evidence type="ECO:0000313" key="13">
    <source>
        <dbReference type="Proteomes" id="UP000064844"/>
    </source>
</evidence>
<evidence type="ECO:0000256" key="1">
    <source>
        <dbReference type="ARBA" id="ARBA00004680"/>
    </source>
</evidence>
<feature type="binding site" evidence="9">
    <location>
        <begin position="62"/>
        <end position="64"/>
    </location>
    <ligand>
        <name>substrate</name>
    </ligand>
</feature>
<comment type="pathway">
    <text evidence="9 10">Carbohydrate biosynthesis; gluconeogenesis.</text>
</comment>
<dbReference type="GO" id="GO:0006096">
    <property type="term" value="P:glycolytic process"/>
    <property type="evidence" value="ECO:0007669"/>
    <property type="project" value="UniProtKB-UniRule"/>
</dbReference>
<keyword evidence="8 9" id="KW-0413">Isomerase</keyword>
<comment type="catalytic activity">
    <reaction evidence="9 10">
        <text>D-glyceraldehyde 3-phosphate = dihydroxyacetone phosphate</text>
        <dbReference type="Rhea" id="RHEA:18585"/>
        <dbReference type="ChEBI" id="CHEBI:57642"/>
        <dbReference type="ChEBI" id="CHEBI:59776"/>
        <dbReference type="EC" id="5.3.1.1"/>
    </reaction>
</comment>
<dbReference type="PATRIC" id="fig|1297617.4.peg.2776"/>
<dbReference type="EMBL" id="CP011307">
    <property type="protein sequence ID" value="ALP95089.1"/>
    <property type="molecule type" value="Genomic_DNA"/>
</dbReference>
<evidence type="ECO:0000256" key="11">
    <source>
        <dbReference type="SAM" id="MobiDB-lite"/>
    </source>
</evidence>
<dbReference type="AlphaFoldDB" id="A0A0S2W6V5"/>
<dbReference type="PANTHER" id="PTHR21139:SF42">
    <property type="entry name" value="TRIOSEPHOSPHATE ISOMERASE"/>
    <property type="match status" value="1"/>
</dbReference>
<feature type="active site" description="Electrophile" evidence="9">
    <location>
        <position position="148"/>
    </location>
</feature>
<evidence type="ECO:0000256" key="3">
    <source>
        <dbReference type="ARBA" id="ARBA00011940"/>
    </source>
</evidence>
<dbReference type="PROSITE" id="PS00171">
    <property type="entry name" value="TIM_1"/>
    <property type="match status" value="1"/>
</dbReference>
<dbReference type="InterPro" id="IPR020861">
    <property type="entry name" value="Triosephosphate_isomerase_AS"/>
</dbReference>
<dbReference type="HAMAP" id="MF_00147_B">
    <property type="entry name" value="TIM_B"/>
    <property type="match status" value="1"/>
</dbReference>
<dbReference type="GO" id="GO:0046166">
    <property type="term" value="P:glyceraldehyde-3-phosphate biosynthetic process"/>
    <property type="evidence" value="ECO:0007669"/>
    <property type="project" value="TreeGrafter"/>
</dbReference>
<evidence type="ECO:0000256" key="10">
    <source>
        <dbReference type="RuleBase" id="RU363013"/>
    </source>
</evidence>
<keyword evidence="5 9" id="KW-0312">Gluconeogenesis</keyword>
<dbReference type="UniPathway" id="UPA00109">
    <property type="reaction ID" value="UER00189"/>
</dbReference>
<dbReference type="InterPro" id="IPR000652">
    <property type="entry name" value="Triosephosphate_isomerase"/>
</dbReference>
<dbReference type="EC" id="5.3.1.1" evidence="3 9"/>
<dbReference type="GO" id="GO:0004807">
    <property type="term" value="F:triose-phosphate isomerase activity"/>
    <property type="evidence" value="ECO:0007669"/>
    <property type="project" value="UniProtKB-UniRule"/>
</dbReference>
<evidence type="ECO:0000256" key="5">
    <source>
        <dbReference type="ARBA" id="ARBA00022432"/>
    </source>
</evidence>
<feature type="binding site" evidence="9">
    <location>
        <begin position="287"/>
        <end position="288"/>
    </location>
    <ligand>
        <name>substrate</name>
    </ligand>
</feature>
<dbReference type="PANTHER" id="PTHR21139">
    <property type="entry name" value="TRIOSEPHOSPHATE ISOMERASE"/>
    <property type="match status" value="1"/>
</dbReference>
<dbReference type="eggNOG" id="COG0149">
    <property type="taxonomic scope" value="Bacteria"/>
</dbReference>
<dbReference type="CDD" id="cd00311">
    <property type="entry name" value="TIM"/>
    <property type="match status" value="1"/>
</dbReference>
<dbReference type="InterPro" id="IPR022896">
    <property type="entry name" value="TrioseP_Isoase_bac/euk"/>
</dbReference>
<evidence type="ECO:0000256" key="7">
    <source>
        <dbReference type="ARBA" id="ARBA00023152"/>
    </source>
</evidence>
<organism evidence="12 13">
    <name type="scientific">Intestinimonas butyriciproducens</name>
    <dbReference type="NCBI Taxonomy" id="1297617"/>
    <lineage>
        <taxon>Bacteria</taxon>
        <taxon>Bacillati</taxon>
        <taxon>Bacillota</taxon>
        <taxon>Clostridia</taxon>
        <taxon>Eubacteriales</taxon>
        <taxon>Intestinimonas</taxon>
    </lineage>
</organism>
<comment type="function">
    <text evidence="9">Involved in the gluconeogenesis. Catalyzes stereospecifically the conversion of dihydroxyacetone phosphate (DHAP) to D-glyceraldehyde-3-phosphate (G3P).</text>
</comment>
<feature type="active site" description="Proton acceptor" evidence="9">
    <location>
        <position position="220"/>
    </location>
</feature>
<dbReference type="PROSITE" id="PS51440">
    <property type="entry name" value="TIM_2"/>
    <property type="match status" value="1"/>
</dbReference>
<evidence type="ECO:0000313" key="12">
    <source>
        <dbReference type="EMBL" id="ALP95089.1"/>
    </source>
</evidence>
<reference evidence="13" key="2">
    <citation type="submission" date="2015-04" db="EMBL/GenBank/DDBJ databases">
        <title>A butyrogenic pathway from the amino acid lysine in a human gut commensal.</title>
        <authorList>
            <person name="de Vos W.M."/>
            <person name="Bui N.T.P."/>
            <person name="Plugge C.M."/>
            <person name="Ritari J."/>
        </authorList>
    </citation>
    <scope>NUCLEOTIDE SEQUENCE [LARGE SCALE GENOMIC DNA]</scope>
    <source>
        <strain evidence="13">AF211</strain>
    </source>
</reference>
<feature type="binding site" evidence="9">
    <location>
        <position position="226"/>
    </location>
    <ligand>
        <name>substrate</name>
    </ligand>
</feature>
<feature type="region of interest" description="Disordered" evidence="11">
    <location>
        <begin position="25"/>
        <end position="51"/>
    </location>
</feature>
<dbReference type="GO" id="GO:0006094">
    <property type="term" value="P:gluconeogenesis"/>
    <property type="evidence" value="ECO:0007669"/>
    <property type="project" value="UniProtKB-UniRule"/>
</dbReference>
<dbReference type="UniPathway" id="UPA00138"/>
<reference evidence="12 13" key="1">
    <citation type="journal article" date="2015" name="Nat. Commun.">
        <title>Production of butyrate from lysine and the Amadori product fructoselysine by a human gut commensal.</title>
        <authorList>
            <person name="Bui T.P."/>
            <person name="Ritari J."/>
            <person name="Boeren S."/>
            <person name="de Waard P."/>
            <person name="Plugge C.M."/>
            <person name="de Vos W.M."/>
        </authorList>
    </citation>
    <scope>NUCLEOTIDE SEQUENCE [LARGE SCALE GENOMIC DNA]</scope>
    <source>
        <strain evidence="12 13">AF211</strain>
    </source>
</reference>
<name>A0A0S2W6V5_9FIRM</name>
<dbReference type="Pfam" id="PF00121">
    <property type="entry name" value="TIM"/>
    <property type="match status" value="1"/>
</dbReference>
<dbReference type="NCBIfam" id="TIGR00419">
    <property type="entry name" value="tim"/>
    <property type="match status" value="1"/>
</dbReference>
<dbReference type="FunFam" id="3.20.20.70:FF:000016">
    <property type="entry name" value="Triosephosphate isomerase"/>
    <property type="match status" value="1"/>
</dbReference>
<dbReference type="Proteomes" id="UP000064844">
    <property type="component" value="Chromosome"/>
</dbReference>
<proteinExistence type="inferred from homology"/>
<dbReference type="InterPro" id="IPR013785">
    <property type="entry name" value="Aldolase_TIM"/>
</dbReference>
<comment type="subunit">
    <text evidence="9 10">Homodimer.</text>
</comment>
<protein>
    <recommendedName>
        <fullName evidence="4 9">Triosephosphate isomerase</fullName>
        <shortName evidence="9">TIM</shortName>
        <shortName evidence="9">TPI</shortName>
        <ecNumber evidence="3 9">5.3.1.1</ecNumber>
    </recommendedName>
    <alternativeName>
        <fullName evidence="9">Triose-phosphate isomerase</fullName>
    </alternativeName>
</protein>
<accession>A0A0S2W6V5</accession>
<dbReference type="GO" id="GO:0019563">
    <property type="term" value="P:glycerol catabolic process"/>
    <property type="evidence" value="ECO:0007669"/>
    <property type="project" value="TreeGrafter"/>
</dbReference>
<sequence>MKKRLRPSARRICFVKGRADVPVVAQPAPWQRNEQEATDQTDRKGSAKPMNRRYRKTIIAGNWKMNKTLSETRAFAEELKPILPKGKWCDVVLCVPYVNIPAAIRLFKDCRVAIGAENCHYEATGAYTGEVSAEMLKELGVKYVIIGHSERRQYYNETDLTVNKKVHAALEVGLRPIVCVGESLEQRELGVTMELIAYQVKCALSGVSADKLRHVVIAYEPLWAIGTGKTATAEQAGEVCQAIRAVIRKLYGARVARSVTIQYGGSMNPKNAAELLAQPDVDGGLIGGASLKPEQFVEIINAANQDG</sequence>
<feature type="binding site" evidence="9">
    <location>
        <position position="266"/>
    </location>
    <ligand>
        <name>substrate</name>
    </ligand>
</feature>
<comment type="pathway">
    <text evidence="1 9 10">Carbohydrate degradation; glycolysis; D-glyceraldehyde 3-phosphate from glycerone phosphate: step 1/1.</text>
</comment>
<keyword evidence="13" id="KW-1185">Reference proteome</keyword>
<dbReference type="Gene3D" id="3.20.20.70">
    <property type="entry name" value="Aldolase class I"/>
    <property type="match status" value="1"/>
</dbReference>
<gene>
    <name evidence="9" type="primary">tpiA</name>
    <name evidence="12" type="ORF">IB211_02698c</name>
</gene>
<dbReference type="KEGG" id="ibu:IB211_02698c"/>
<comment type="similarity">
    <text evidence="2 9 10">Belongs to the triosephosphate isomerase family.</text>
</comment>
<keyword evidence="7 9" id="KW-0324">Glycolysis</keyword>
<dbReference type="GO" id="GO:0005829">
    <property type="term" value="C:cytosol"/>
    <property type="evidence" value="ECO:0007669"/>
    <property type="project" value="TreeGrafter"/>
</dbReference>
<comment type="subcellular location">
    <subcellularLocation>
        <location evidence="9 10">Cytoplasm</location>
    </subcellularLocation>
</comment>
<evidence type="ECO:0000256" key="4">
    <source>
        <dbReference type="ARBA" id="ARBA00019397"/>
    </source>
</evidence>
<dbReference type="STRING" id="1297617.IB211_02698c"/>